<sequence>MPTDFPFSLDRTPDPDNIEDVNYESSPDPFQTSPCARLGNSSLILSEDNTSIVGGENETRTTSGWYFDIREDSPDRKSTSPSTPRSYGGMNEDKENILPTDSDWESPIQNQARTDNAGFNGLNNPQQDAFGITLIPYADALSELSVNRYGYPAPPASIFAYDPVPTEPAHSPERMELDEEDEIRGERRADWRRVLDDDHIRELQRLTNVFSRGLEQQALHNVHYAMPDERFQGFSSIFMEDRPVTEHRRRRNRGHNSEGEEI</sequence>
<accession>A0AAD6CZY4</accession>
<dbReference type="EMBL" id="JAQIZZ010000003">
    <property type="protein sequence ID" value="KAJ5546501.1"/>
    <property type="molecule type" value="Genomic_DNA"/>
</dbReference>
<feature type="compositionally biased region" description="Basic and acidic residues" evidence="1">
    <location>
        <begin position="68"/>
        <end position="78"/>
    </location>
</feature>
<evidence type="ECO:0000313" key="3">
    <source>
        <dbReference type="Proteomes" id="UP001220324"/>
    </source>
</evidence>
<feature type="region of interest" description="Disordered" evidence="1">
    <location>
        <begin position="68"/>
        <end position="93"/>
    </location>
</feature>
<organism evidence="2 3">
    <name type="scientific">Penicillium frequentans</name>
    <dbReference type="NCBI Taxonomy" id="3151616"/>
    <lineage>
        <taxon>Eukaryota</taxon>
        <taxon>Fungi</taxon>
        <taxon>Dikarya</taxon>
        <taxon>Ascomycota</taxon>
        <taxon>Pezizomycotina</taxon>
        <taxon>Eurotiomycetes</taxon>
        <taxon>Eurotiomycetidae</taxon>
        <taxon>Eurotiales</taxon>
        <taxon>Aspergillaceae</taxon>
        <taxon>Penicillium</taxon>
    </lineage>
</organism>
<evidence type="ECO:0000313" key="2">
    <source>
        <dbReference type="EMBL" id="KAJ5546501.1"/>
    </source>
</evidence>
<feature type="compositionally biased region" description="Polar residues" evidence="1">
    <location>
        <begin position="23"/>
        <end position="33"/>
    </location>
</feature>
<name>A0AAD6CZY4_9EURO</name>
<proteinExistence type="predicted"/>
<feature type="region of interest" description="Disordered" evidence="1">
    <location>
        <begin position="1"/>
        <end position="33"/>
    </location>
</feature>
<reference evidence="2 3" key="1">
    <citation type="journal article" date="2023" name="IMA Fungus">
        <title>Comparative genomic study of the Penicillium genus elucidates a diverse pangenome and 15 lateral gene transfer events.</title>
        <authorList>
            <person name="Petersen C."/>
            <person name="Sorensen T."/>
            <person name="Nielsen M.R."/>
            <person name="Sondergaard T.E."/>
            <person name="Sorensen J.L."/>
            <person name="Fitzpatrick D.A."/>
            <person name="Frisvad J.C."/>
            <person name="Nielsen K.L."/>
        </authorList>
    </citation>
    <scope>NUCLEOTIDE SEQUENCE [LARGE SCALE GENOMIC DNA]</scope>
    <source>
        <strain evidence="2 3">IBT 35679</strain>
    </source>
</reference>
<feature type="region of interest" description="Disordered" evidence="1">
    <location>
        <begin position="242"/>
        <end position="262"/>
    </location>
</feature>
<comment type="caution">
    <text evidence="2">The sequence shown here is derived from an EMBL/GenBank/DDBJ whole genome shotgun (WGS) entry which is preliminary data.</text>
</comment>
<evidence type="ECO:0000256" key="1">
    <source>
        <dbReference type="SAM" id="MobiDB-lite"/>
    </source>
</evidence>
<keyword evidence="3" id="KW-1185">Reference proteome</keyword>
<dbReference type="AlphaFoldDB" id="A0AAD6CZY4"/>
<gene>
    <name evidence="2" type="ORF">N7494_004086</name>
</gene>
<protein>
    <submittedName>
        <fullName evidence="2">Uncharacterized protein</fullName>
    </submittedName>
</protein>
<dbReference type="Proteomes" id="UP001220324">
    <property type="component" value="Unassembled WGS sequence"/>
</dbReference>